<evidence type="ECO:0000256" key="1">
    <source>
        <dbReference type="ARBA" id="ARBA00004127"/>
    </source>
</evidence>
<dbReference type="EMBL" id="NPIC01000001">
    <property type="protein sequence ID" value="RDL41994.1"/>
    <property type="molecule type" value="Genomic_DNA"/>
</dbReference>
<keyword evidence="5" id="KW-0472">Membrane</keyword>
<dbReference type="AlphaFoldDB" id="A0A370U2I0"/>
<keyword evidence="4" id="KW-1133">Transmembrane helix</keyword>
<gene>
    <name evidence="6" type="ORF">BP5553_01973</name>
</gene>
<dbReference type="STRING" id="2656787.A0A370U2I0"/>
<evidence type="ECO:0000256" key="2">
    <source>
        <dbReference type="ARBA" id="ARBA00006109"/>
    </source>
</evidence>
<dbReference type="InterPro" id="IPR053279">
    <property type="entry name" value="EMC_subunit"/>
</dbReference>
<dbReference type="GO" id="GO:0034975">
    <property type="term" value="P:protein folding in endoplasmic reticulum"/>
    <property type="evidence" value="ECO:0007669"/>
    <property type="project" value="TreeGrafter"/>
</dbReference>
<comment type="similarity">
    <text evidence="2">Belongs to the membrane magnesium transporter (TC 1.A.67) family.</text>
</comment>
<comment type="caution">
    <text evidence="6">The sequence shown here is derived from an EMBL/GenBank/DDBJ whole genome shotgun (WGS) entry which is preliminary data.</text>
</comment>
<dbReference type="Proteomes" id="UP000254866">
    <property type="component" value="Unassembled WGS sequence"/>
</dbReference>
<keyword evidence="7" id="KW-1185">Reference proteome</keyword>
<reference evidence="6 7" key="1">
    <citation type="journal article" date="2018" name="IMA Fungus">
        <title>IMA Genome-F 9: Draft genome sequence of Annulohypoxylon stygium, Aspergillus mulundensis, Berkeleyomyces basicola (syn. Thielaviopsis basicola), Ceratocystis smalleyi, two Cercospora beticola strains, Coleophoma cylindrospora, Fusarium fracticaudum, Phialophora cf. hyalina, and Morchella septimelata.</title>
        <authorList>
            <person name="Wingfield B.D."/>
            <person name="Bills G.F."/>
            <person name="Dong Y."/>
            <person name="Huang W."/>
            <person name="Nel W.J."/>
            <person name="Swalarsk-Parry B.S."/>
            <person name="Vaghefi N."/>
            <person name="Wilken P.M."/>
            <person name="An Z."/>
            <person name="de Beer Z.W."/>
            <person name="De Vos L."/>
            <person name="Chen L."/>
            <person name="Duong T.A."/>
            <person name="Gao Y."/>
            <person name="Hammerbacher A."/>
            <person name="Kikkert J.R."/>
            <person name="Li Y."/>
            <person name="Li H."/>
            <person name="Li K."/>
            <person name="Li Q."/>
            <person name="Liu X."/>
            <person name="Ma X."/>
            <person name="Naidoo K."/>
            <person name="Pethybridge S.J."/>
            <person name="Sun J."/>
            <person name="Steenkamp E.T."/>
            <person name="van der Nest M.A."/>
            <person name="van Wyk S."/>
            <person name="Wingfield M.J."/>
            <person name="Xiong C."/>
            <person name="Yue Q."/>
            <person name="Zhang X."/>
        </authorList>
    </citation>
    <scope>NUCLEOTIDE SEQUENCE [LARGE SCALE GENOMIC DNA]</scope>
    <source>
        <strain evidence="6 7">BP 5553</strain>
    </source>
</reference>
<keyword evidence="3" id="KW-0812">Transmembrane</keyword>
<evidence type="ECO:0000256" key="3">
    <source>
        <dbReference type="ARBA" id="ARBA00022692"/>
    </source>
</evidence>
<proteinExistence type="inferred from homology"/>
<evidence type="ECO:0000256" key="5">
    <source>
        <dbReference type="ARBA" id="ARBA00023136"/>
    </source>
</evidence>
<sequence length="142" mass="15423">MTWISKSITGLGFLFLAHACYSAHEHSALQSASAATLSSLASHSPSAVATLPIDISIETVVAILAICLGLVLGTPELRPIQWRVWAGKIEREGEKGFMNGDGEVDKDYVGNPFRVLESRPGFVDIRKQRKEFAEWVREGGGP</sequence>
<dbReference type="RefSeq" id="XP_031874650.1">
    <property type="nucleotide sequence ID" value="XM_032010596.1"/>
</dbReference>
<evidence type="ECO:0000256" key="4">
    <source>
        <dbReference type="ARBA" id="ARBA00022989"/>
    </source>
</evidence>
<organism evidence="6 7">
    <name type="scientific">Venustampulla echinocandica</name>
    <dbReference type="NCBI Taxonomy" id="2656787"/>
    <lineage>
        <taxon>Eukaryota</taxon>
        <taxon>Fungi</taxon>
        <taxon>Dikarya</taxon>
        <taxon>Ascomycota</taxon>
        <taxon>Pezizomycotina</taxon>
        <taxon>Leotiomycetes</taxon>
        <taxon>Helotiales</taxon>
        <taxon>Pleuroascaceae</taxon>
        <taxon>Venustampulla</taxon>
    </lineage>
</organism>
<comment type="subcellular location">
    <subcellularLocation>
        <location evidence="1">Endomembrane system</location>
        <topology evidence="1">Multi-pass membrane protein</topology>
    </subcellularLocation>
</comment>
<dbReference type="GO" id="GO:0072546">
    <property type="term" value="C:EMC complex"/>
    <property type="evidence" value="ECO:0007669"/>
    <property type="project" value="TreeGrafter"/>
</dbReference>
<evidence type="ECO:0000313" key="7">
    <source>
        <dbReference type="Proteomes" id="UP000254866"/>
    </source>
</evidence>
<name>A0A370U2I0_9HELO</name>
<protein>
    <recommendedName>
        <fullName evidence="8">Magnesium transporter</fullName>
    </recommendedName>
</protein>
<evidence type="ECO:0008006" key="8">
    <source>
        <dbReference type="Google" id="ProtNLM"/>
    </source>
</evidence>
<dbReference type="GeneID" id="43594822"/>
<dbReference type="PANTHER" id="PTHR28144:SF1">
    <property type="entry name" value="ER MEMBRANE PROTEIN COMPLEX SUBUNIT 5"/>
    <property type="match status" value="1"/>
</dbReference>
<dbReference type="InterPro" id="IPR018937">
    <property type="entry name" value="MMgT"/>
</dbReference>
<evidence type="ECO:0000313" key="6">
    <source>
        <dbReference type="EMBL" id="RDL41994.1"/>
    </source>
</evidence>
<dbReference type="PANTHER" id="PTHR28144">
    <property type="entry name" value="ER MEMBRANE PROTEIN COMPLEX SUBUNIT 5"/>
    <property type="match status" value="1"/>
</dbReference>
<dbReference type="OrthoDB" id="44756at2759"/>
<dbReference type="Pfam" id="PF10270">
    <property type="entry name" value="MMgT"/>
    <property type="match status" value="1"/>
</dbReference>
<accession>A0A370U2I0</accession>